<keyword evidence="3" id="KW-1185">Reference proteome</keyword>
<dbReference type="EMBL" id="JH688070">
    <property type="protein sequence ID" value="EJD33840.1"/>
    <property type="molecule type" value="Genomic_DNA"/>
</dbReference>
<name>J0WN92_AURST</name>
<proteinExistence type="predicted"/>
<evidence type="ECO:0000256" key="1">
    <source>
        <dbReference type="SAM" id="MobiDB-lite"/>
    </source>
</evidence>
<evidence type="ECO:0000313" key="2">
    <source>
        <dbReference type="EMBL" id="EJD33840.1"/>
    </source>
</evidence>
<dbReference type="Proteomes" id="UP000006514">
    <property type="component" value="Unassembled WGS sequence"/>
</dbReference>
<accession>J0WN92</accession>
<dbReference type="AlphaFoldDB" id="J0WN92"/>
<feature type="compositionally biased region" description="Polar residues" evidence="1">
    <location>
        <begin position="28"/>
        <end position="42"/>
    </location>
</feature>
<protein>
    <submittedName>
        <fullName evidence="2">Uncharacterized protein</fullName>
    </submittedName>
</protein>
<gene>
    <name evidence="2" type="ORF">AURDEDRAFT_131483</name>
</gene>
<feature type="region of interest" description="Disordered" evidence="1">
    <location>
        <begin position="28"/>
        <end position="52"/>
    </location>
</feature>
<dbReference type="KEGG" id="adl:AURDEDRAFT_131483"/>
<feature type="region of interest" description="Disordered" evidence="1">
    <location>
        <begin position="1"/>
        <end position="20"/>
    </location>
</feature>
<sequence>MPPKQFPPGSRKRPHSAVGGVMFDSTNVRDASAGSSKRSSVTAVAHPKAASASLDSPLTIRQRVKLNQQQQDVLELVNAPPRASCPSRPPLNCTFSFPQELASRWSFAS</sequence>
<evidence type="ECO:0000313" key="3">
    <source>
        <dbReference type="Proteomes" id="UP000006514"/>
    </source>
</evidence>
<reference evidence="3" key="1">
    <citation type="journal article" date="2012" name="Science">
        <title>The Paleozoic origin of enzymatic lignin decomposition reconstructed from 31 fungal genomes.</title>
        <authorList>
            <person name="Floudas D."/>
            <person name="Binder M."/>
            <person name="Riley R."/>
            <person name="Barry K."/>
            <person name="Blanchette R.A."/>
            <person name="Henrissat B."/>
            <person name="Martinez A.T."/>
            <person name="Otillar R."/>
            <person name="Spatafora J.W."/>
            <person name="Yadav J.S."/>
            <person name="Aerts A."/>
            <person name="Benoit I."/>
            <person name="Boyd A."/>
            <person name="Carlson A."/>
            <person name="Copeland A."/>
            <person name="Coutinho P.M."/>
            <person name="de Vries R.P."/>
            <person name="Ferreira P."/>
            <person name="Findley K."/>
            <person name="Foster B."/>
            <person name="Gaskell J."/>
            <person name="Glotzer D."/>
            <person name="Gorecki P."/>
            <person name="Heitman J."/>
            <person name="Hesse C."/>
            <person name="Hori C."/>
            <person name="Igarashi K."/>
            <person name="Jurgens J.A."/>
            <person name="Kallen N."/>
            <person name="Kersten P."/>
            <person name="Kohler A."/>
            <person name="Kuees U."/>
            <person name="Kumar T.K.A."/>
            <person name="Kuo A."/>
            <person name="LaButti K."/>
            <person name="Larrondo L.F."/>
            <person name="Lindquist E."/>
            <person name="Ling A."/>
            <person name="Lombard V."/>
            <person name="Lucas S."/>
            <person name="Lundell T."/>
            <person name="Martin R."/>
            <person name="McLaughlin D.J."/>
            <person name="Morgenstern I."/>
            <person name="Morin E."/>
            <person name="Murat C."/>
            <person name="Nagy L.G."/>
            <person name="Nolan M."/>
            <person name="Ohm R.A."/>
            <person name="Patyshakuliyeva A."/>
            <person name="Rokas A."/>
            <person name="Ruiz-Duenas F.J."/>
            <person name="Sabat G."/>
            <person name="Salamov A."/>
            <person name="Samejima M."/>
            <person name="Schmutz J."/>
            <person name="Slot J.C."/>
            <person name="St John F."/>
            <person name="Stenlid J."/>
            <person name="Sun H."/>
            <person name="Sun S."/>
            <person name="Syed K."/>
            <person name="Tsang A."/>
            <person name="Wiebenga A."/>
            <person name="Young D."/>
            <person name="Pisabarro A."/>
            <person name="Eastwood D.C."/>
            <person name="Martin F."/>
            <person name="Cullen D."/>
            <person name="Grigoriev I.V."/>
            <person name="Hibbett D.S."/>
        </authorList>
    </citation>
    <scope>NUCLEOTIDE SEQUENCE [LARGE SCALE GENOMIC DNA]</scope>
    <source>
        <strain evidence="3">TFB10046</strain>
    </source>
</reference>
<organism evidence="2 3">
    <name type="scientific">Auricularia subglabra (strain TFB-10046 / SS5)</name>
    <name type="common">White-rot fungus</name>
    <name type="synonym">Auricularia delicata (strain TFB10046)</name>
    <dbReference type="NCBI Taxonomy" id="717982"/>
    <lineage>
        <taxon>Eukaryota</taxon>
        <taxon>Fungi</taxon>
        <taxon>Dikarya</taxon>
        <taxon>Basidiomycota</taxon>
        <taxon>Agaricomycotina</taxon>
        <taxon>Agaricomycetes</taxon>
        <taxon>Auriculariales</taxon>
        <taxon>Auriculariaceae</taxon>
        <taxon>Auricularia</taxon>
    </lineage>
</organism>
<dbReference type="InParanoid" id="J0WN92"/>